<evidence type="ECO:0000313" key="2">
    <source>
        <dbReference type="EMBL" id="CDR35788.1"/>
    </source>
</evidence>
<feature type="compositionally biased region" description="Basic and acidic residues" evidence="1">
    <location>
        <begin position="180"/>
        <end position="196"/>
    </location>
</feature>
<evidence type="ECO:0000256" key="1">
    <source>
        <dbReference type="SAM" id="MobiDB-lite"/>
    </source>
</evidence>
<dbReference type="AlphaFoldDB" id="A0A061AKE0"/>
<name>A0A061AKE0_RHOTO</name>
<dbReference type="EMBL" id="LK052936">
    <property type="protein sequence ID" value="CDR35788.1"/>
    <property type="molecule type" value="Genomic_DNA"/>
</dbReference>
<feature type="region of interest" description="Disordered" evidence="1">
    <location>
        <begin position="117"/>
        <end position="215"/>
    </location>
</feature>
<dbReference type="OrthoDB" id="2506317at2759"/>
<gene>
    <name evidence="2" type="ORF">RHTO0S_01e07118g</name>
</gene>
<organism evidence="2">
    <name type="scientific">Rhodotorula toruloides</name>
    <name type="common">Yeast</name>
    <name type="synonym">Rhodosporidium toruloides</name>
    <dbReference type="NCBI Taxonomy" id="5286"/>
    <lineage>
        <taxon>Eukaryota</taxon>
        <taxon>Fungi</taxon>
        <taxon>Dikarya</taxon>
        <taxon>Basidiomycota</taxon>
        <taxon>Pucciniomycotina</taxon>
        <taxon>Microbotryomycetes</taxon>
        <taxon>Sporidiobolales</taxon>
        <taxon>Sporidiobolaceae</taxon>
        <taxon>Rhodotorula</taxon>
    </lineage>
</organism>
<protein>
    <submittedName>
        <fullName evidence="2">RHTO0S01e07118g1_1</fullName>
    </submittedName>
</protein>
<proteinExistence type="predicted"/>
<reference evidence="2" key="1">
    <citation type="journal article" date="2014" name="Genome Announc.">
        <title>Draft genome sequence of Rhodosporidium toruloides CECT1137, an oleaginous yeast of biotechnological interest.</title>
        <authorList>
            <person name="Morin N."/>
            <person name="Calcas X."/>
            <person name="Devillers H."/>
            <person name="Durrens P."/>
            <person name="Sherman D.J."/>
            <person name="Nicaud J.-M."/>
            <person name="Neuveglise C."/>
        </authorList>
    </citation>
    <scope>NUCLEOTIDE SEQUENCE</scope>
    <source>
        <strain evidence="2">CECT1137</strain>
    </source>
</reference>
<feature type="compositionally biased region" description="Basic and acidic residues" evidence="1">
    <location>
        <begin position="117"/>
        <end position="133"/>
    </location>
</feature>
<sequence>MASTNAGFPTPSQLVDKVPLIKNPGFWIPKPVELPPDIHPLPEDVHAYFVYPHTLEAHVLSTLPSALSHRKAQHTQRLALLASYAESKERARKARLNQVAPGWDEGGKALMPVQVRRETVVPAKEEKRRRETENLMGGSDDEAAADREDGRKTPTRQGSLLRGGQYGSPKEMGQDTMDQMQRDQLKDMFEGLEKLDTSLGSSANELGRSDVDDLI</sequence>
<accession>A0A061AKE0</accession>